<gene>
    <name evidence="2" type="ORF">MVEN_01444600</name>
</gene>
<keyword evidence="1" id="KW-1133">Transmembrane helix</keyword>
<name>A0A8H6XTJ3_9AGAR</name>
<dbReference type="AlphaFoldDB" id="A0A8H6XTJ3"/>
<evidence type="ECO:0000256" key="1">
    <source>
        <dbReference type="SAM" id="Phobius"/>
    </source>
</evidence>
<reference evidence="2" key="1">
    <citation type="submission" date="2020-05" db="EMBL/GenBank/DDBJ databases">
        <title>Mycena genomes resolve the evolution of fungal bioluminescence.</title>
        <authorList>
            <person name="Tsai I.J."/>
        </authorList>
    </citation>
    <scope>NUCLEOTIDE SEQUENCE</scope>
    <source>
        <strain evidence="2">CCC161011</strain>
    </source>
</reference>
<keyword evidence="1" id="KW-0812">Transmembrane</keyword>
<dbReference type="EMBL" id="JACAZI010000012">
    <property type="protein sequence ID" value="KAF7346922.1"/>
    <property type="molecule type" value="Genomic_DNA"/>
</dbReference>
<keyword evidence="1" id="KW-0472">Membrane</keyword>
<comment type="caution">
    <text evidence="2">The sequence shown here is derived from an EMBL/GenBank/DDBJ whole genome shotgun (WGS) entry which is preliminary data.</text>
</comment>
<keyword evidence="3" id="KW-1185">Reference proteome</keyword>
<evidence type="ECO:0000313" key="2">
    <source>
        <dbReference type="EMBL" id="KAF7346922.1"/>
    </source>
</evidence>
<feature type="transmembrane region" description="Helical" evidence="1">
    <location>
        <begin position="240"/>
        <end position="260"/>
    </location>
</feature>
<dbReference type="OrthoDB" id="2644397at2759"/>
<evidence type="ECO:0000313" key="3">
    <source>
        <dbReference type="Proteomes" id="UP000620124"/>
    </source>
</evidence>
<organism evidence="2 3">
    <name type="scientific">Mycena venus</name>
    <dbReference type="NCBI Taxonomy" id="2733690"/>
    <lineage>
        <taxon>Eukaryota</taxon>
        <taxon>Fungi</taxon>
        <taxon>Dikarya</taxon>
        <taxon>Basidiomycota</taxon>
        <taxon>Agaricomycotina</taxon>
        <taxon>Agaricomycetes</taxon>
        <taxon>Agaricomycetidae</taxon>
        <taxon>Agaricales</taxon>
        <taxon>Marasmiineae</taxon>
        <taxon>Mycenaceae</taxon>
        <taxon>Mycena</taxon>
    </lineage>
</organism>
<dbReference type="Proteomes" id="UP000620124">
    <property type="component" value="Unassembled WGS sequence"/>
</dbReference>
<sequence>MLDSYLTFQSAPEVIGNQLALKAKGLFLYSTAQVVDSGGNIAFQVDLIPASGDDLGVSAQLLVCSYARVNQQAVADAQSHQLIEVTPSIKKTASTWPSPIVFPSVSDAPYLEKVSTMPEMSLMDLAYEFYRFVPDVPYSNFNDFNLAPLSMADLFLIQQLNLVPVGSFNRTNDIRVALHELENALSAIFASMMWTLGNMPFPKWYAELKEDDLNLQSSVVRSLQGNATVTLEITQTRLDLSIIAVIGGLAVSIALTLLSLPYTTSGYRDTNNAQDIPIDGTGILYAIWLYRNHPELEGLVHQVEHPTHHNLREAGMVRTSLIGGLHARKTRKLSEFELVA</sequence>
<protein>
    <submittedName>
        <fullName evidence="2">Uncharacterized protein</fullName>
    </submittedName>
</protein>
<proteinExistence type="predicted"/>
<accession>A0A8H6XTJ3</accession>